<proteinExistence type="predicted"/>
<dbReference type="EMBL" id="JBHLTN010000002">
    <property type="protein sequence ID" value="MFC0591217.1"/>
    <property type="molecule type" value="Genomic_DNA"/>
</dbReference>
<dbReference type="InterPro" id="IPR017740">
    <property type="entry name" value="TssA-like"/>
</dbReference>
<dbReference type="PANTHER" id="PTHR37951:SF1">
    <property type="entry name" value="TYPE VI SECRETION SYSTEM COMPONENT TSSA1"/>
    <property type="match status" value="1"/>
</dbReference>
<dbReference type="RefSeq" id="WP_377478918.1">
    <property type="nucleotide sequence ID" value="NZ_JBHLTN010000002.1"/>
</dbReference>
<organism evidence="3 4">
    <name type="scientific">Ottowia pentelensis</name>
    <dbReference type="NCBI Taxonomy" id="511108"/>
    <lineage>
        <taxon>Bacteria</taxon>
        <taxon>Pseudomonadati</taxon>
        <taxon>Pseudomonadota</taxon>
        <taxon>Betaproteobacteria</taxon>
        <taxon>Burkholderiales</taxon>
        <taxon>Comamonadaceae</taxon>
        <taxon>Ottowia</taxon>
    </lineage>
</organism>
<dbReference type="Pfam" id="PF06812">
    <property type="entry name" value="ImpA_N"/>
    <property type="match status" value="1"/>
</dbReference>
<reference evidence="3 4" key="1">
    <citation type="submission" date="2024-09" db="EMBL/GenBank/DDBJ databases">
        <authorList>
            <person name="Sun Q."/>
            <person name="Mori K."/>
        </authorList>
    </citation>
    <scope>NUCLEOTIDE SEQUENCE [LARGE SCALE GENOMIC DNA]</scope>
    <source>
        <strain evidence="3 4">NCAIM B.02336</strain>
    </source>
</reference>
<name>A0ABV6PN04_9BURK</name>
<feature type="domain" description="ImpA N-terminal" evidence="2">
    <location>
        <begin position="11"/>
        <end position="135"/>
    </location>
</feature>
<feature type="compositionally biased region" description="Low complexity" evidence="1">
    <location>
        <begin position="244"/>
        <end position="263"/>
    </location>
</feature>
<feature type="region of interest" description="Disordered" evidence="1">
    <location>
        <begin position="241"/>
        <end position="276"/>
    </location>
</feature>
<protein>
    <submittedName>
        <fullName evidence="3">ImpA family type VI secretion system protein</fullName>
    </submittedName>
</protein>
<dbReference type="InterPro" id="IPR010657">
    <property type="entry name" value="ImpA_N"/>
</dbReference>
<evidence type="ECO:0000313" key="4">
    <source>
        <dbReference type="Proteomes" id="UP001589834"/>
    </source>
</evidence>
<evidence type="ECO:0000313" key="3">
    <source>
        <dbReference type="EMBL" id="MFC0591217.1"/>
    </source>
</evidence>
<evidence type="ECO:0000256" key="1">
    <source>
        <dbReference type="SAM" id="MobiDB-lite"/>
    </source>
</evidence>
<comment type="caution">
    <text evidence="3">The sequence shown here is derived from an EMBL/GenBank/DDBJ whole genome shotgun (WGS) entry which is preliminary data.</text>
</comment>
<keyword evidence="4" id="KW-1185">Reference proteome</keyword>
<sequence length="343" mass="35466">MLTADLVNDLLAPIAADDPCGPDLEYDPAFMALAADSLGKPEQQFGDTIIAAVEPDWAQIGAQAVALLKRSKDLRGAVLLLRAATRTQGLEGTRLGLGLLAGLLDRFWDGVHPQLDADDDNDPTMRLNALAALNDESAVVRDLYDVTLGIAAGIGPIRVRDLATARGLLAAGGDGSALSPAVVQGGLDDILAAAPERAETMRALSPLLQGMADRVAERSGRSNAIDLTRLAGVAKVLNQGAPTAGGSTEGASETSEASVAAAGDPSGTSTSAVRGEIRTRQDALQTLDRVIHFLEQAEPGNPAPLLIARAKQLIGVSFLDIMANLAPNALDTIQVITGPRPES</sequence>
<dbReference type="Proteomes" id="UP001589834">
    <property type="component" value="Unassembled WGS sequence"/>
</dbReference>
<accession>A0ABV6PN04</accession>
<gene>
    <name evidence="3" type="ORF">ACFFGG_01485</name>
</gene>
<evidence type="ECO:0000259" key="2">
    <source>
        <dbReference type="Pfam" id="PF06812"/>
    </source>
</evidence>
<dbReference type="PANTHER" id="PTHR37951">
    <property type="entry name" value="CYTOPLASMIC PROTEIN-RELATED"/>
    <property type="match status" value="1"/>
</dbReference>